<dbReference type="PANTHER" id="PTHR13847:SF287">
    <property type="entry name" value="FAD-DEPENDENT OXIDOREDUCTASE DOMAIN-CONTAINING PROTEIN 1"/>
    <property type="match status" value="1"/>
</dbReference>
<name>A0ABT5YKV2_9PROT</name>
<reference evidence="3 4" key="1">
    <citation type="submission" date="2023-03" db="EMBL/GenBank/DDBJ databases">
        <title>Fodinicurvata sp. CAU 1616 isolated from sea sendiment.</title>
        <authorList>
            <person name="Kim W."/>
        </authorList>
    </citation>
    <scope>NUCLEOTIDE SEQUENCE [LARGE SCALE GENOMIC DNA]</scope>
    <source>
        <strain evidence="3 4">CAU 1616</strain>
    </source>
</reference>
<accession>A0ABT5YKV2</accession>
<dbReference type="InterPro" id="IPR036188">
    <property type="entry name" value="FAD/NAD-bd_sf"/>
</dbReference>
<dbReference type="PANTHER" id="PTHR13847">
    <property type="entry name" value="SARCOSINE DEHYDROGENASE-RELATED"/>
    <property type="match status" value="1"/>
</dbReference>
<evidence type="ECO:0000259" key="2">
    <source>
        <dbReference type="Pfam" id="PF01266"/>
    </source>
</evidence>
<keyword evidence="4" id="KW-1185">Reference proteome</keyword>
<dbReference type="Gene3D" id="3.30.9.10">
    <property type="entry name" value="D-Amino Acid Oxidase, subunit A, domain 2"/>
    <property type="match status" value="1"/>
</dbReference>
<dbReference type="Proteomes" id="UP001215503">
    <property type="component" value="Unassembled WGS sequence"/>
</dbReference>
<dbReference type="EMBL" id="JARHUD010000003">
    <property type="protein sequence ID" value="MDF2095554.1"/>
    <property type="molecule type" value="Genomic_DNA"/>
</dbReference>
<dbReference type="InterPro" id="IPR006076">
    <property type="entry name" value="FAD-dep_OxRdtase"/>
</dbReference>
<organism evidence="3 4">
    <name type="scientific">Aquibaculum arenosum</name>
    <dbReference type="NCBI Taxonomy" id="3032591"/>
    <lineage>
        <taxon>Bacteria</taxon>
        <taxon>Pseudomonadati</taxon>
        <taxon>Pseudomonadota</taxon>
        <taxon>Alphaproteobacteria</taxon>
        <taxon>Rhodospirillales</taxon>
        <taxon>Rhodovibrionaceae</taxon>
        <taxon>Aquibaculum</taxon>
    </lineage>
</organism>
<dbReference type="SUPFAM" id="SSF51905">
    <property type="entry name" value="FAD/NAD(P)-binding domain"/>
    <property type="match status" value="1"/>
</dbReference>
<feature type="domain" description="FAD dependent oxidoreductase" evidence="2">
    <location>
        <begin position="7"/>
        <end position="359"/>
    </location>
</feature>
<proteinExistence type="predicted"/>
<keyword evidence="1" id="KW-0560">Oxidoreductase</keyword>
<comment type="caution">
    <text evidence="3">The sequence shown here is derived from an EMBL/GenBank/DDBJ whole genome shotgun (WGS) entry which is preliminary data.</text>
</comment>
<evidence type="ECO:0000256" key="1">
    <source>
        <dbReference type="ARBA" id="ARBA00023002"/>
    </source>
</evidence>
<evidence type="ECO:0000313" key="3">
    <source>
        <dbReference type="EMBL" id="MDF2095554.1"/>
    </source>
</evidence>
<dbReference type="RefSeq" id="WP_275821095.1">
    <property type="nucleotide sequence ID" value="NZ_JARHUD010000003.1"/>
</dbReference>
<sequence length="394" mass="42252">MSPTAYDVVIVGGGVIGSAAAYFLAASADFTGRVAVVEKDPSYQSGATGRSAGSIRQQFSTPENVAISRFGAAFLKSLPEHLAVDGQTPDPQFQEKGYLFLAGASGLDILRHNHAVQRAGGAQVALLEPAELHERFPWMRIEDLAGGSLGLADEGWFDPFALLQAFRAKARSLGVDYLNDEVVGLELEAGRVQAAKLASGGRLACGWLINAAGIQGSRVAAMAEIDIPVHPRKRNVFVFDCRTPLPHCPLVIDPSGLYFRPEGEGFICGISPGEGEADPDCEDLEVEHALFEERLWPLLAERVPAFEAIKPTGAWAGHYDVNSFDHNAILGPHPEITNFLFANGFSGHGLQQSPAVGRGLMECIVHGGWQSLDLSAFSFARLREGRPLREVAVV</sequence>
<protein>
    <submittedName>
        <fullName evidence="3">FAD-binding oxidoreductase</fullName>
    </submittedName>
</protein>
<gene>
    <name evidence="3" type="ORF">P2G67_06155</name>
</gene>
<dbReference type="Gene3D" id="3.50.50.60">
    <property type="entry name" value="FAD/NAD(P)-binding domain"/>
    <property type="match status" value="1"/>
</dbReference>
<evidence type="ECO:0000313" key="4">
    <source>
        <dbReference type="Proteomes" id="UP001215503"/>
    </source>
</evidence>
<dbReference type="Pfam" id="PF01266">
    <property type="entry name" value="DAO"/>
    <property type="match status" value="1"/>
</dbReference>